<organism evidence="2 3">
    <name type="scientific">Octopus vulgaris</name>
    <name type="common">Common octopus</name>
    <dbReference type="NCBI Taxonomy" id="6645"/>
    <lineage>
        <taxon>Eukaryota</taxon>
        <taxon>Metazoa</taxon>
        <taxon>Spiralia</taxon>
        <taxon>Lophotrochozoa</taxon>
        <taxon>Mollusca</taxon>
        <taxon>Cephalopoda</taxon>
        <taxon>Coleoidea</taxon>
        <taxon>Octopodiformes</taxon>
        <taxon>Octopoda</taxon>
        <taxon>Incirrata</taxon>
        <taxon>Octopodidae</taxon>
        <taxon>Octopus</taxon>
    </lineage>
</organism>
<name>A0AA36AHP7_OCTVU</name>
<keyword evidence="3" id="KW-1185">Reference proteome</keyword>
<dbReference type="Proteomes" id="UP001162480">
    <property type="component" value="Chromosome 1"/>
</dbReference>
<dbReference type="AlphaFoldDB" id="A0AA36AHP7"/>
<dbReference type="EMBL" id="OX597814">
    <property type="protein sequence ID" value="CAI9716334.1"/>
    <property type="molecule type" value="Genomic_DNA"/>
</dbReference>
<evidence type="ECO:0000313" key="2">
    <source>
        <dbReference type="EMBL" id="CAI9716334.1"/>
    </source>
</evidence>
<sequence length="187" mass="21370">MVKEALIICWKKVWPECVQDYKGFSLEDIQHEAVNNAVKLTKVLCGKGFDNITQDEVNNLIDAHSETLTNKDLLELMKSASKEEEEVPNPEEEEDEVCLAIKRLSGLLRTAKELQGKAEAWDPYVVQSFQFDNVIDAAMQTYETLLITMKKRQQLLITMFLKPTKKALHKDTTFPKTPEEEASPEEP</sequence>
<reference evidence="2" key="1">
    <citation type="submission" date="2023-08" db="EMBL/GenBank/DDBJ databases">
        <authorList>
            <person name="Alioto T."/>
            <person name="Alioto T."/>
            <person name="Gomez Garrido J."/>
        </authorList>
    </citation>
    <scope>NUCLEOTIDE SEQUENCE</scope>
</reference>
<feature type="compositionally biased region" description="Basic and acidic residues" evidence="1">
    <location>
        <begin position="169"/>
        <end position="179"/>
    </location>
</feature>
<protein>
    <submittedName>
        <fullName evidence="2">Uncharacterized protein</fullName>
    </submittedName>
</protein>
<gene>
    <name evidence="2" type="ORF">OCTVUL_1B030371</name>
</gene>
<proteinExistence type="predicted"/>
<evidence type="ECO:0000256" key="1">
    <source>
        <dbReference type="SAM" id="MobiDB-lite"/>
    </source>
</evidence>
<accession>A0AA36AHP7</accession>
<feature type="region of interest" description="Disordered" evidence="1">
    <location>
        <begin position="168"/>
        <end position="187"/>
    </location>
</feature>
<evidence type="ECO:0000313" key="3">
    <source>
        <dbReference type="Proteomes" id="UP001162480"/>
    </source>
</evidence>